<dbReference type="GO" id="GO:0000030">
    <property type="term" value="F:mannosyltransferase activity"/>
    <property type="evidence" value="ECO:0007669"/>
    <property type="project" value="TreeGrafter"/>
</dbReference>
<sequence length="230" mass="26462">MIPKTIYYVWFGQSEKSAHLLHYLATWKKFAPDFNIVEINDRNFLFNKCPIVKALILEGKFAFAADIAKLYMVYQHGGIGMDIDVEMIKPLPDLLGDSQVLLTLESAGVINTPQFFAAEKEHIFIDELLRSMLKEYDNGASFVHLPKLGSKMLLAKGMSKRNVYQVVQGITILPSTYIVSNRFLGSEQVVDNTFAIHHLEGSWVKQSLIHRLRKNLSLIKRTYLEWWRNK</sequence>
<gene>
    <name evidence="2" type="ORF">H9L19_02040</name>
</gene>
<dbReference type="SUPFAM" id="SSF53448">
    <property type="entry name" value="Nucleotide-diphospho-sugar transferases"/>
    <property type="match status" value="1"/>
</dbReference>
<reference evidence="2 3" key="1">
    <citation type="submission" date="2020-08" db="EMBL/GenBank/DDBJ databases">
        <title>Genome sequence of Weissella diestrammenae KACC 16890T.</title>
        <authorList>
            <person name="Hyun D.-W."/>
            <person name="Bae J.-W."/>
        </authorList>
    </citation>
    <scope>NUCLEOTIDE SEQUENCE [LARGE SCALE GENOMIC DNA]</scope>
    <source>
        <strain evidence="2 3">KACC 16890</strain>
    </source>
</reference>
<dbReference type="PANTHER" id="PTHR32385">
    <property type="entry name" value="MANNOSYL PHOSPHORYLINOSITOL CERAMIDE SYNTHASE"/>
    <property type="match status" value="1"/>
</dbReference>
<dbReference type="Gene3D" id="3.90.550.20">
    <property type="match status" value="1"/>
</dbReference>
<dbReference type="KEGG" id="wdi:H9L19_02040"/>
<dbReference type="InterPro" id="IPR051706">
    <property type="entry name" value="Glycosyltransferase_domain"/>
</dbReference>
<keyword evidence="3" id="KW-1185">Reference proteome</keyword>
<keyword evidence="1" id="KW-0808">Transferase</keyword>
<dbReference type="Pfam" id="PF04488">
    <property type="entry name" value="Gly_transf_sug"/>
    <property type="match status" value="1"/>
</dbReference>
<dbReference type="GO" id="GO:0051999">
    <property type="term" value="P:mannosyl-inositol phosphorylceramide biosynthetic process"/>
    <property type="evidence" value="ECO:0007669"/>
    <property type="project" value="TreeGrafter"/>
</dbReference>
<evidence type="ECO:0008006" key="4">
    <source>
        <dbReference type="Google" id="ProtNLM"/>
    </source>
</evidence>
<dbReference type="InterPro" id="IPR029044">
    <property type="entry name" value="Nucleotide-diphossugar_trans"/>
</dbReference>
<dbReference type="GO" id="GO:0016020">
    <property type="term" value="C:membrane"/>
    <property type="evidence" value="ECO:0007669"/>
    <property type="project" value="GOC"/>
</dbReference>
<dbReference type="Proteomes" id="UP000515800">
    <property type="component" value="Chromosome"/>
</dbReference>
<dbReference type="AlphaFoldDB" id="A0A7G9T6F3"/>
<organism evidence="2 3">
    <name type="scientific">Weissella diestrammenae</name>
    <dbReference type="NCBI Taxonomy" id="1162633"/>
    <lineage>
        <taxon>Bacteria</taxon>
        <taxon>Bacillati</taxon>
        <taxon>Bacillota</taxon>
        <taxon>Bacilli</taxon>
        <taxon>Lactobacillales</taxon>
        <taxon>Lactobacillaceae</taxon>
        <taxon>Weissella</taxon>
    </lineage>
</organism>
<dbReference type="InterPro" id="IPR007577">
    <property type="entry name" value="GlycoTrfase_DXD_sugar-bd_CS"/>
</dbReference>
<proteinExistence type="predicted"/>
<dbReference type="EMBL" id="CP060724">
    <property type="protein sequence ID" value="QNN75678.1"/>
    <property type="molecule type" value="Genomic_DNA"/>
</dbReference>
<name>A0A7G9T6F3_9LACO</name>
<accession>A0A7G9T6F3</accession>
<dbReference type="PANTHER" id="PTHR32385:SF15">
    <property type="entry name" value="INOSITOL PHOSPHOCERAMIDE MANNOSYLTRANSFERASE 1"/>
    <property type="match status" value="1"/>
</dbReference>
<dbReference type="RefSeq" id="WP_187529510.1">
    <property type="nucleotide sequence ID" value="NZ_CP060724.1"/>
</dbReference>
<protein>
    <recommendedName>
        <fullName evidence="4">Glycosyl transferase</fullName>
    </recommendedName>
</protein>
<evidence type="ECO:0000313" key="2">
    <source>
        <dbReference type="EMBL" id="QNN75678.1"/>
    </source>
</evidence>
<evidence type="ECO:0000256" key="1">
    <source>
        <dbReference type="ARBA" id="ARBA00022679"/>
    </source>
</evidence>
<evidence type="ECO:0000313" key="3">
    <source>
        <dbReference type="Proteomes" id="UP000515800"/>
    </source>
</evidence>